<dbReference type="AlphaFoldDB" id="A0A087MM11"/>
<gene>
    <name evidence="3" type="ORF">N788_01715</name>
</gene>
<evidence type="ECO:0000313" key="3">
    <source>
        <dbReference type="EMBL" id="KFL37914.1"/>
    </source>
</evidence>
<name>A0A087MM11_9GAMM</name>
<accession>A0A087MM11</accession>
<protein>
    <recommendedName>
        <fullName evidence="2">Outer membrane protein beta-barrel domain-containing protein</fullName>
    </recommendedName>
</protein>
<comment type="caution">
    <text evidence="3">The sequence shown here is derived from an EMBL/GenBank/DDBJ whole genome shotgun (WGS) entry which is preliminary data.</text>
</comment>
<dbReference type="Proteomes" id="UP000029085">
    <property type="component" value="Unassembled WGS sequence"/>
</dbReference>
<evidence type="ECO:0000259" key="2">
    <source>
        <dbReference type="Pfam" id="PF13505"/>
    </source>
</evidence>
<keyword evidence="4" id="KW-1185">Reference proteome</keyword>
<dbReference type="Gene3D" id="2.40.160.20">
    <property type="match status" value="1"/>
</dbReference>
<dbReference type="InterPro" id="IPR027385">
    <property type="entry name" value="Beta-barrel_OMP"/>
</dbReference>
<evidence type="ECO:0000256" key="1">
    <source>
        <dbReference type="ARBA" id="ARBA00022729"/>
    </source>
</evidence>
<sequence>MCAVLALATVPGLVQADDFYLRGGAGHVDASGLEGDENLAWTLGVGWRFSDHFSAELGYNGLGSYFGTTPGAGGPLDPEISSFELGLAGKFPLGRSGLFAQARLGAHRWDITRSNVSTSSSETGVDPYVGVGLGYDLTELFSVSLEAARYKTDAHDLDVVMVTFELR</sequence>
<organism evidence="3 4">
    <name type="scientific">Arenimonas donghaensis DSM 18148 = HO3-R19</name>
    <dbReference type="NCBI Taxonomy" id="1121014"/>
    <lineage>
        <taxon>Bacteria</taxon>
        <taxon>Pseudomonadati</taxon>
        <taxon>Pseudomonadota</taxon>
        <taxon>Gammaproteobacteria</taxon>
        <taxon>Lysobacterales</taxon>
        <taxon>Lysobacteraceae</taxon>
        <taxon>Arenimonas</taxon>
    </lineage>
</organism>
<reference evidence="3 4" key="2">
    <citation type="journal article" date="2015" name="Stand. Genomic Sci.">
        <title>High quality draft genomic sequence of Arenimonas donghaensis DSM 18148(T).</title>
        <authorList>
            <person name="Chen F."/>
            <person name="Wang H."/>
            <person name="Cao Y."/>
            <person name="Li X."/>
            <person name="Wang G."/>
        </authorList>
    </citation>
    <scope>NUCLEOTIDE SEQUENCE [LARGE SCALE GENOMIC DNA]</scope>
    <source>
        <strain evidence="3 4">HO3-R19</strain>
    </source>
</reference>
<dbReference type="InterPro" id="IPR011250">
    <property type="entry name" value="OMP/PagP_B-barrel"/>
</dbReference>
<proteinExistence type="predicted"/>
<reference evidence="4" key="1">
    <citation type="submission" date="2013-08" db="EMBL/GenBank/DDBJ databases">
        <title>Genome sequencing of Arenimonas donghaensis.</title>
        <authorList>
            <person name="Chen F."/>
            <person name="Wang G."/>
        </authorList>
    </citation>
    <scope>NUCLEOTIDE SEQUENCE [LARGE SCALE GENOMIC DNA]</scope>
    <source>
        <strain evidence="4">HO3-R19</strain>
    </source>
</reference>
<dbReference type="SUPFAM" id="SSF56925">
    <property type="entry name" value="OMPA-like"/>
    <property type="match status" value="1"/>
</dbReference>
<dbReference type="STRING" id="1121014.N788_01715"/>
<dbReference type="Pfam" id="PF13505">
    <property type="entry name" value="OMP_b-brl"/>
    <property type="match status" value="1"/>
</dbReference>
<evidence type="ECO:0000313" key="4">
    <source>
        <dbReference type="Proteomes" id="UP000029085"/>
    </source>
</evidence>
<feature type="domain" description="Outer membrane protein beta-barrel" evidence="2">
    <location>
        <begin position="2"/>
        <end position="158"/>
    </location>
</feature>
<keyword evidence="1" id="KW-0732">Signal</keyword>
<dbReference type="EMBL" id="AVCJ01000001">
    <property type="protein sequence ID" value="KFL37914.1"/>
    <property type="molecule type" value="Genomic_DNA"/>
</dbReference>
<dbReference type="PATRIC" id="fig|1121014.3.peg.321"/>